<dbReference type="Gene3D" id="3.30.1510.10">
    <property type="entry name" value="Domain 2, N(10)-formyltetrahydrofolate synthetase"/>
    <property type="match status" value="1"/>
</dbReference>
<evidence type="ECO:0000256" key="8">
    <source>
        <dbReference type="HAMAP-Rule" id="MF_01543"/>
    </source>
</evidence>
<evidence type="ECO:0000256" key="5">
    <source>
        <dbReference type="ARBA" id="ARBA00022840"/>
    </source>
</evidence>
<evidence type="ECO:0000256" key="1">
    <source>
        <dbReference type="ARBA" id="ARBA00004777"/>
    </source>
</evidence>
<dbReference type="Gene3D" id="3.10.410.10">
    <property type="entry name" value="Formyltetrahydrofolate synthetase, domain 3"/>
    <property type="match status" value="1"/>
</dbReference>
<dbReference type="FunFam" id="3.30.1510.10:FF:000001">
    <property type="entry name" value="Formate--tetrahydrofolate ligase"/>
    <property type="match status" value="1"/>
</dbReference>
<dbReference type="UniPathway" id="UPA00193"/>
<comment type="pathway">
    <text evidence="1 8">One-carbon metabolism; tetrahydrofolate interconversion.</text>
</comment>
<dbReference type="GO" id="GO:0035999">
    <property type="term" value="P:tetrahydrofolate interconversion"/>
    <property type="evidence" value="ECO:0007669"/>
    <property type="project" value="UniProtKB-UniRule"/>
</dbReference>
<reference evidence="9 10" key="1">
    <citation type="submission" date="2020-08" db="EMBL/GenBank/DDBJ databases">
        <title>Genomic Encyclopedia of Type Strains, Phase IV (KMG-IV): sequencing the most valuable type-strain genomes for metagenomic binning, comparative biology and taxonomic classification.</title>
        <authorList>
            <person name="Goeker M."/>
        </authorList>
    </citation>
    <scope>NUCLEOTIDE SEQUENCE [LARGE SCALE GENOMIC DNA]</scope>
    <source>
        <strain evidence="9 10">DSM 14925</strain>
    </source>
</reference>
<dbReference type="EC" id="6.3.4.3" evidence="8"/>
<protein>
    <recommendedName>
        <fullName evidence="8">Formate--tetrahydrofolate ligase</fullName>
        <ecNumber evidence="8">6.3.4.3</ecNumber>
    </recommendedName>
    <alternativeName>
        <fullName evidence="8">Formyltetrahydrofolate synthetase</fullName>
        <shortName evidence="8">FHS</shortName>
        <shortName evidence="8">FTHFS</shortName>
    </alternativeName>
</protein>
<evidence type="ECO:0000256" key="6">
    <source>
        <dbReference type="ARBA" id="ARBA00049033"/>
    </source>
</evidence>
<proteinExistence type="inferred from homology"/>
<comment type="catalytic activity">
    <reaction evidence="6 8">
        <text>(6S)-5,6,7,8-tetrahydrofolate + formate + ATP = (6R)-10-formyltetrahydrofolate + ADP + phosphate</text>
        <dbReference type="Rhea" id="RHEA:20221"/>
        <dbReference type="ChEBI" id="CHEBI:15740"/>
        <dbReference type="ChEBI" id="CHEBI:30616"/>
        <dbReference type="ChEBI" id="CHEBI:43474"/>
        <dbReference type="ChEBI" id="CHEBI:57453"/>
        <dbReference type="ChEBI" id="CHEBI:195366"/>
        <dbReference type="ChEBI" id="CHEBI:456216"/>
        <dbReference type="EC" id="6.3.4.3"/>
    </reaction>
</comment>
<gene>
    <name evidence="8" type="primary">fhs</name>
    <name evidence="9" type="ORF">HNQ37_001490</name>
</gene>
<dbReference type="PROSITE" id="PS00722">
    <property type="entry name" value="FTHFS_2"/>
    <property type="match status" value="1"/>
</dbReference>
<dbReference type="SUPFAM" id="SSF52540">
    <property type="entry name" value="P-loop containing nucleoside triphosphate hydrolases"/>
    <property type="match status" value="1"/>
</dbReference>
<keyword evidence="2 8" id="KW-0554">One-carbon metabolism</keyword>
<dbReference type="PROSITE" id="PS00721">
    <property type="entry name" value="FTHFS_1"/>
    <property type="match status" value="1"/>
</dbReference>
<sequence length="552" mass="59770">MKTDIEIAEEAQIEPIVNLSEKLGILSDDIDLYGKYKAKISIKKFDLKKSGKLVLVTAINPTPAGEGKTTISIGLADALNQIGIKTVLALREPSMGPVFGMKGGATGGGYAQVVPMEDINLHFTGDLHAMTAANNLISAMLDNHLFQGNELNIDPERIIWHRVMDMNDRSLRDITIAQDGLKRSVPRVDHFDITVASEIMAIFCLATSLSDLKVRLSKILLAFDKDGKAITVSDLGITDAVALILKQALKPNLVQTLEGNAAFIHGGPFANIAHGCNSVLATQAALTYGDVAVTEAGFGADLGAEKFLDIKSRELGKSPDAVVMVVTVRSLKYNGGVKKSELNFENLEALEAGSVNLKRHINNLKKFGIPLMVAINHFYSDTDAEIKLLSRLIENEGVNFALADIFSEGSRGGKQMANILLQTLKQEKNFSPIYDLKDSIPEKIEKLAKEIYHADKVNYSEKALSQLKEIDEIAGQSLPVCIAKTQYSFSDNAKLLGAPDGFEITVREITPRLGAGFVVVYLGEIIAMPGLPKHPAALDMSMDDNGQVRGLS</sequence>
<organism evidence="9 10">
    <name type="scientific">Lactovum miscens</name>
    <dbReference type="NCBI Taxonomy" id="190387"/>
    <lineage>
        <taxon>Bacteria</taxon>
        <taxon>Bacillati</taxon>
        <taxon>Bacillota</taxon>
        <taxon>Bacilli</taxon>
        <taxon>Lactobacillales</taxon>
        <taxon>Streptococcaceae</taxon>
        <taxon>Lactovum</taxon>
    </lineage>
</organism>
<evidence type="ECO:0000256" key="4">
    <source>
        <dbReference type="ARBA" id="ARBA00022741"/>
    </source>
</evidence>
<dbReference type="Proteomes" id="UP000562464">
    <property type="component" value="Unassembled WGS sequence"/>
</dbReference>
<keyword evidence="3 8" id="KW-0436">Ligase</keyword>
<dbReference type="Gene3D" id="3.40.50.300">
    <property type="entry name" value="P-loop containing nucleotide triphosphate hydrolases"/>
    <property type="match status" value="1"/>
</dbReference>
<dbReference type="HAMAP" id="MF_01543">
    <property type="entry name" value="FTHFS"/>
    <property type="match status" value="1"/>
</dbReference>
<feature type="binding site" evidence="8">
    <location>
        <begin position="62"/>
        <end position="69"/>
    </location>
    <ligand>
        <name>ATP</name>
        <dbReference type="ChEBI" id="CHEBI:30616"/>
    </ligand>
</feature>
<dbReference type="Pfam" id="PF01268">
    <property type="entry name" value="FTHFS"/>
    <property type="match status" value="1"/>
</dbReference>
<evidence type="ECO:0000256" key="2">
    <source>
        <dbReference type="ARBA" id="ARBA00022563"/>
    </source>
</evidence>
<evidence type="ECO:0000256" key="3">
    <source>
        <dbReference type="ARBA" id="ARBA00022598"/>
    </source>
</evidence>
<dbReference type="CDD" id="cd00477">
    <property type="entry name" value="FTHFS"/>
    <property type="match status" value="1"/>
</dbReference>
<evidence type="ECO:0000313" key="9">
    <source>
        <dbReference type="EMBL" id="MBB5888589.1"/>
    </source>
</evidence>
<dbReference type="InterPro" id="IPR000559">
    <property type="entry name" value="Formate_THF_ligase"/>
</dbReference>
<dbReference type="AlphaFoldDB" id="A0A841CB19"/>
<dbReference type="RefSeq" id="WP_183540790.1">
    <property type="nucleotide sequence ID" value="NZ_JACHHV010000031.1"/>
</dbReference>
<dbReference type="GO" id="GO:0004329">
    <property type="term" value="F:formate-tetrahydrofolate ligase activity"/>
    <property type="evidence" value="ECO:0007669"/>
    <property type="project" value="UniProtKB-UniRule"/>
</dbReference>
<dbReference type="NCBIfam" id="NF010030">
    <property type="entry name" value="PRK13505.1"/>
    <property type="match status" value="1"/>
</dbReference>
<comment type="similarity">
    <text evidence="7 8">Belongs to the formate--tetrahydrofolate ligase family.</text>
</comment>
<dbReference type="InterPro" id="IPR027417">
    <property type="entry name" value="P-loop_NTPase"/>
</dbReference>
<keyword evidence="5 8" id="KW-0067">ATP-binding</keyword>
<dbReference type="EMBL" id="JACHHV010000031">
    <property type="protein sequence ID" value="MBB5888589.1"/>
    <property type="molecule type" value="Genomic_DNA"/>
</dbReference>
<name>A0A841CB19_9LACT</name>
<keyword evidence="10" id="KW-1185">Reference proteome</keyword>
<evidence type="ECO:0000313" key="10">
    <source>
        <dbReference type="Proteomes" id="UP000562464"/>
    </source>
</evidence>
<accession>A0A841CB19</accession>
<dbReference type="GO" id="GO:0005524">
    <property type="term" value="F:ATP binding"/>
    <property type="evidence" value="ECO:0007669"/>
    <property type="project" value="UniProtKB-UniRule"/>
</dbReference>
<comment type="caution">
    <text evidence="9">The sequence shown here is derived from an EMBL/GenBank/DDBJ whole genome shotgun (WGS) entry which is preliminary data.</text>
</comment>
<dbReference type="InterPro" id="IPR020628">
    <property type="entry name" value="Formate_THF_ligase_CS"/>
</dbReference>
<keyword evidence="4 8" id="KW-0547">Nucleotide-binding</keyword>
<evidence type="ECO:0000256" key="7">
    <source>
        <dbReference type="ARBA" id="ARBA00061363"/>
    </source>
</evidence>